<organism evidence="2 3">
    <name type="scientific">Myotis davidii</name>
    <name type="common">David's myotis</name>
    <dbReference type="NCBI Taxonomy" id="225400"/>
    <lineage>
        <taxon>Eukaryota</taxon>
        <taxon>Metazoa</taxon>
        <taxon>Chordata</taxon>
        <taxon>Craniata</taxon>
        <taxon>Vertebrata</taxon>
        <taxon>Euteleostomi</taxon>
        <taxon>Mammalia</taxon>
        <taxon>Eutheria</taxon>
        <taxon>Laurasiatheria</taxon>
        <taxon>Chiroptera</taxon>
        <taxon>Yangochiroptera</taxon>
        <taxon>Vespertilionidae</taxon>
        <taxon>Myotis</taxon>
    </lineage>
</organism>
<evidence type="ECO:0000256" key="1">
    <source>
        <dbReference type="SAM" id="MobiDB-lite"/>
    </source>
</evidence>
<gene>
    <name evidence="2" type="ORF">MDA_GLEAN10009847</name>
</gene>
<sequence>MGLGGSRDPALLNPGLSAPVRAVAPPGRVTDPGPGTADSLKHCPPPSRVTDPCLGPMDRLKHCPPPGRVTDPGPKIADSLKRCPLASQDMDPGPRPLTASSTAPHLPGHGSGSDLRQSQALPLAQHRHRSEFGTTDSLPQRPPPTRSRIWVRTADSLKHCPLPTRSRIRVPDRRQPQALPPTQQGHRSSPKLWTALPTASRLQYAN</sequence>
<name>L5M1A5_MYODS</name>
<dbReference type="Proteomes" id="UP000010556">
    <property type="component" value="Unassembled WGS sequence"/>
</dbReference>
<keyword evidence="3" id="KW-1185">Reference proteome</keyword>
<accession>L5M1A5</accession>
<dbReference type="AlphaFoldDB" id="L5M1A5"/>
<protein>
    <submittedName>
        <fullName evidence="2">Uncharacterized protein</fullName>
    </submittedName>
</protein>
<evidence type="ECO:0000313" key="3">
    <source>
        <dbReference type="Proteomes" id="UP000010556"/>
    </source>
</evidence>
<evidence type="ECO:0000313" key="2">
    <source>
        <dbReference type="EMBL" id="ELK32097.1"/>
    </source>
</evidence>
<proteinExistence type="predicted"/>
<reference evidence="3" key="1">
    <citation type="journal article" date="2013" name="Science">
        <title>Comparative analysis of bat genomes provides insight into the evolution of flight and immunity.</title>
        <authorList>
            <person name="Zhang G."/>
            <person name="Cowled C."/>
            <person name="Shi Z."/>
            <person name="Huang Z."/>
            <person name="Bishop-Lilly K.A."/>
            <person name="Fang X."/>
            <person name="Wynne J.W."/>
            <person name="Xiong Z."/>
            <person name="Baker M.L."/>
            <person name="Zhao W."/>
            <person name="Tachedjian M."/>
            <person name="Zhu Y."/>
            <person name="Zhou P."/>
            <person name="Jiang X."/>
            <person name="Ng J."/>
            <person name="Yang L."/>
            <person name="Wu L."/>
            <person name="Xiao J."/>
            <person name="Feng Y."/>
            <person name="Chen Y."/>
            <person name="Sun X."/>
            <person name="Zhang Y."/>
            <person name="Marsh G.A."/>
            <person name="Crameri G."/>
            <person name="Broder C.C."/>
            <person name="Frey K.G."/>
            <person name="Wang L.F."/>
            <person name="Wang J."/>
        </authorList>
    </citation>
    <scope>NUCLEOTIDE SEQUENCE [LARGE SCALE GENOMIC DNA]</scope>
</reference>
<feature type="region of interest" description="Disordered" evidence="1">
    <location>
        <begin position="1"/>
        <end position="206"/>
    </location>
</feature>
<dbReference type="EMBL" id="KB105644">
    <property type="protein sequence ID" value="ELK32097.1"/>
    <property type="molecule type" value="Genomic_DNA"/>
</dbReference>